<evidence type="ECO:0000313" key="2">
    <source>
        <dbReference type="Proteomes" id="UP001054837"/>
    </source>
</evidence>
<protein>
    <submittedName>
        <fullName evidence="1">Uncharacterized protein</fullName>
    </submittedName>
</protein>
<proteinExistence type="predicted"/>
<accession>A0AAV4S8H0</accession>
<sequence>MVQSFNPLFGTTACFDLFSEGEIRLIETRTSFNMPTIYECTSFRLLHVFPIAFRPLGWTPLPFRALAQPSRAPTTGREKIGVKFCTCTPSVELKKNPRALI</sequence>
<name>A0AAV4S8H0_9ARAC</name>
<evidence type="ECO:0000313" key="1">
    <source>
        <dbReference type="EMBL" id="GIY28916.1"/>
    </source>
</evidence>
<comment type="caution">
    <text evidence="1">The sequence shown here is derived from an EMBL/GenBank/DDBJ whole genome shotgun (WGS) entry which is preliminary data.</text>
</comment>
<dbReference type="EMBL" id="BPLQ01007237">
    <property type="protein sequence ID" value="GIY28916.1"/>
    <property type="molecule type" value="Genomic_DNA"/>
</dbReference>
<gene>
    <name evidence="1" type="ORF">CDAR_621371</name>
</gene>
<dbReference type="Proteomes" id="UP001054837">
    <property type="component" value="Unassembled WGS sequence"/>
</dbReference>
<dbReference type="AlphaFoldDB" id="A0AAV4S8H0"/>
<organism evidence="1 2">
    <name type="scientific">Caerostris darwini</name>
    <dbReference type="NCBI Taxonomy" id="1538125"/>
    <lineage>
        <taxon>Eukaryota</taxon>
        <taxon>Metazoa</taxon>
        <taxon>Ecdysozoa</taxon>
        <taxon>Arthropoda</taxon>
        <taxon>Chelicerata</taxon>
        <taxon>Arachnida</taxon>
        <taxon>Araneae</taxon>
        <taxon>Araneomorphae</taxon>
        <taxon>Entelegynae</taxon>
        <taxon>Araneoidea</taxon>
        <taxon>Araneidae</taxon>
        <taxon>Caerostris</taxon>
    </lineage>
</organism>
<keyword evidence="2" id="KW-1185">Reference proteome</keyword>
<reference evidence="1 2" key="1">
    <citation type="submission" date="2021-06" db="EMBL/GenBank/DDBJ databases">
        <title>Caerostris darwini draft genome.</title>
        <authorList>
            <person name="Kono N."/>
            <person name="Arakawa K."/>
        </authorList>
    </citation>
    <scope>NUCLEOTIDE SEQUENCE [LARGE SCALE GENOMIC DNA]</scope>
</reference>